<dbReference type="PANTHER" id="PTHR22916:SF3">
    <property type="entry name" value="UDP-GLCNAC:BETAGAL BETA-1,3-N-ACETYLGLUCOSAMINYLTRANSFERASE-LIKE PROTEIN 1"/>
    <property type="match status" value="1"/>
</dbReference>
<protein>
    <submittedName>
        <fullName evidence="2">WclQ</fullName>
    </submittedName>
</protein>
<proteinExistence type="predicted"/>
<dbReference type="Gene3D" id="3.90.550.10">
    <property type="entry name" value="Spore Coat Polysaccharide Biosynthesis Protein SpsA, Chain A"/>
    <property type="match status" value="1"/>
</dbReference>
<evidence type="ECO:0000313" key="2">
    <source>
        <dbReference type="EMBL" id="ADV17635.1"/>
    </source>
</evidence>
<feature type="domain" description="Glycosyltransferase 2-like" evidence="1">
    <location>
        <begin position="11"/>
        <end position="138"/>
    </location>
</feature>
<dbReference type="InterPro" id="IPR029044">
    <property type="entry name" value="Nucleotide-diphossugar_trans"/>
</dbReference>
<dbReference type="PANTHER" id="PTHR22916">
    <property type="entry name" value="GLYCOSYLTRANSFERASE"/>
    <property type="match status" value="1"/>
</dbReference>
<gene>
    <name evidence="2" type="primary">wclQ</name>
</gene>
<dbReference type="Pfam" id="PF00535">
    <property type="entry name" value="Glycos_transf_2"/>
    <property type="match status" value="1"/>
</dbReference>
<evidence type="ECO:0000259" key="1">
    <source>
        <dbReference type="Pfam" id="PF00535"/>
    </source>
</evidence>
<dbReference type="SUPFAM" id="SSF53448">
    <property type="entry name" value="Nucleotide-diphospho-sugar transferases"/>
    <property type="match status" value="1"/>
</dbReference>
<name>E7DWN6_SALER</name>
<dbReference type="GO" id="GO:0016758">
    <property type="term" value="F:hexosyltransferase activity"/>
    <property type="evidence" value="ECO:0007669"/>
    <property type="project" value="UniProtKB-ARBA"/>
</dbReference>
<reference evidence="2" key="1">
    <citation type="journal article" date="2011" name="FEMS Immunol. Med. Microbiol.">
        <title>Structural and genetic relationships of two pairs of closely related O-antigens of Escherichia coli and Salmonella enterica : E. coli O11/S. enterica O16 and E. coli O21/S. enterica O38.</title>
        <authorList>
            <person name="Li Y."/>
            <person name="Perepelov A.V."/>
            <person name="Guo D."/>
            <person name="Shevelev S.D."/>
            <person name="Senchenkova S.N."/>
            <person name="Shahskov A.S."/>
            <person name="Liu B."/>
            <person name="Wang L."/>
            <person name="Knirel Y.A."/>
        </authorList>
    </citation>
    <scope>NUCLEOTIDE SEQUENCE</scope>
    <source>
        <strain evidence="2">G1823</strain>
    </source>
</reference>
<dbReference type="EMBL" id="HQ388391">
    <property type="protein sequence ID" value="ADV17635.1"/>
    <property type="molecule type" value="Genomic_DNA"/>
</dbReference>
<accession>E7DWN6</accession>
<organism evidence="2">
    <name type="scientific">Salmonella enterica</name>
    <name type="common">Salmonella choleraesuis</name>
    <dbReference type="NCBI Taxonomy" id="28901"/>
    <lineage>
        <taxon>Bacteria</taxon>
        <taxon>Pseudomonadati</taxon>
        <taxon>Pseudomonadota</taxon>
        <taxon>Gammaproteobacteria</taxon>
        <taxon>Enterobacterales</taxon>
        <taxon>Enterobacteriaceae</taxon>
        <taxon>Salmonella</taxon>
    </lineage>
</organism>
<sequence>MVRCMNIETVSIIMPAYNAEKTIRNSILSILKQSYSNFRLYVINDSSTDLTENIVKSINDERIVYLVNDCGKGVSSARNVGIAASCGKFIAFCDSDDIWFEKKLEEQLKYLNDGYAVVCSNYEVININNNNLTERKMAKLITYKNMLHSNCIGNLTGIYNASIIGKVYQKDIGHEDYLMWLTIVKKTNLVYCVQKNLARYTVSETGLSSNKAIAALWQWNIYRNELGFSMFKSLTLFIIYAFKAFSKRFYLN</sequence>
<dbReference type="InterPro" id="IPR001173">
    <property type="entry name" value="Glyco_trans_2-like"/>
</dbReference>
<dbReference type="BioCyc" id="MetaCyc:MONOMER-21604"/>
<dbReference type="AlphaFoldDB" id="E7DWN6"/>